<keyword evidence="4" id="KW-1185">Reference proteome</keyword>
<feature type="region of interest" description="Disordered" evidence="1">
    <location>
        <begin position="22"/>
        <end position="51"/>
    </location>
</feature>
<evidence type="ECO:0000256" key="1">
    <source>
        <dbReference type="SAM" id="MobiDB-lite"/>
    </source>
</evidence>
<keyword evidence="2" id="KW-0732">Signal</keyword>
<proteinExistence type="predicted"/>
<accession>A0ABN2HMF9</accession>
<gene>
    <name evidence="3" type="ORF">GCM10009733_103150</name>
</gene>
<name>A0ABN2HMF9_9ACTN</name>
<feature type="compositionally biased region" description="Low complexity" evidence="1">
    <location>
        <begin position="22"/>
        <end position="45"/>
    </location>
</feature>
<evidence type="ECO:0000256" key="2">
    <source>
        <dbReference type="SAM" id="SignalP"/>
    </source>
</evidence>
<evidence type="ECO:0000313" key="3">
    <source>
        <dbReference type="EMBL" id="GAA1690284.1"/>
    </source>
</evidence>
<sequence length="71" mass="7233">MLTVHQLVYSALALLMAGTATLAQTTGPPSSTPAPSSSASATKPGGTRDEMRSFIGGAIMADQKFTPRALP</sequence>
<reference evidence="3 4" key="1">
    <citation type="journal article" date="2019" name="Int. J. Syst. Evol. Microbiol.">
        <title>The Global Catalogue of Microorganisms (GCM) 10K type strain sequencing project: providing services to taxonomists for standard genome sequencing and annotation.</title>
        <authorList>
            <consortium name="The Broad Institute Genomics Platform"/>
            <consortium name="The Broad Institute Genome Sequencing Center for Infectious Disease"/>
            <person name="Wu L."/>
            <person name="Ma J."/>
        </authorList>
    </citation>
    <scope>NUCLEOTIDE SEQUENCE [LARGE SCALE GENOMIC DNA]</scope>
    <source>
        <strain evidence="3 4">JCM 13929</strain>
    </source>
</reference>
<feature type="signal peptide" evidence="2">
    <location>
        <begin position="1"/>
        <end position="22"/>
    </location>
</feature>
<comment type="caution">
    <text evidence="3">The sequence shown here is derived from an EMBL/GenBank/DDBJ whole genome shotgun (WGS) entry which is preliminary data.</text>
</comment>
<organism evidence="3 4">
    <name type="scientific">Nonomuraea maheshkhaliensis</name>
    <dbReference type="NCBI Taxonomy" id="419590"/>
    <lineage>
        <taxon>Bacteria</taxon>
        <taxon>Bacillati</taxon>
        <taxon>Actinomycetota</taxon>
        <taxon>Actinomycetes</taxon>
        <taxon>Streptosporangiales</taxon>
        <taxon>Streptosporangiaceae</taxon>
        <taxon>Nonomuraea</taxon>
    </lineage>
</organism>
<evidence type="ECO:0000313" key="4">
    <source>
        <dbReference type="Proteomes" id="UP001500064"/>
    </source>
</evidence>
<dbReference type="Proteomes" id="UP001500064">
    <property type="component" value="Unassembled WGS sequence"/>
</dbReference>
<feature type="chain" id="PRO_5045319414" evidence="2">
    <location>
        <begin position="23"/>
        <end position="71"/>
    </location>
</feature>
<protein>
    <submittedName>
        <fullName evidence="3">Uncharacterized protein</fullName>
    </submittedName>
</protein>
<dbReference type="RefSeq" id="WP_346114572.1">
    <property type="nucleotide sequence ID" value="NZ_BAAAMU010000170.1"/>
</dbReference>
<dbReference type="EMBL" id="BAAAMU010000170">
    <property type="protein sequence ID" value="GAA1690284.1"/>
    <property type="molecule type" value="Genomic_DNA"/>
</dbReference>